<evidence type="ECO:0000256" key="1">
    <source>
        <dbReference type="ARBA" id="ARBA00022737"/>
    </source>
</evidence>
<evidence type="ECO:0000313" key="3">
    <source>
        <dbReference type="Proteomes" id="UP000663828"/>
    </source>
</evidence>
<dbReference type="Gene3D" id="2.120.10.30">
    <property type="entry name" value="TolB, C-terminal domain"/>
    <property type="match status" value="1"/>
</dbReference>
<keyword evidence="1" id="KW-0677">Repeat</keyword>
<comment type="caution">
    <text evidence="2">The sequence shown here is derived from an EMBL/GenBank/DDBJ whole genome shotgun (WGS) entry which is preliminary data.</text>
</comment>
<feature type="non-terminal residue" evidence="2">
    <location>
        <position position="1"/>
    </location>
</feature>
<dbReference type="Pfam" id="PF01436">
    <property type="entry name" value="NHL"/>
    <property type="match status" value="1"/>
</dbReference>
<organism evidence="2 3">
    <name type="scientific">Adineta ricciae</name>
    <name type="common">Rotifer</name>
    <dbReference type="NCBI Taxonomy" id="249248"/>
    <lineage>
        <taxon>Eukaryota</taxon>
        <taxon>Metazoa</taxon>
        <taxon>Spiralia</taxon>
        <taxon>Gnathifera</taxon>
        <taxon>Rotifera</taxon>
        <taxon>Eurotatoria</taxon>
        <taxon>Bdelloidea</taxon>
        <taxon>Adinetida</taxon>
        <taxon>Adinetidae</taxon>
        <taxon>Adineta</taxon>
    </lineage>
</organism>
<dbReference type="AlphaFoldDB" id="A0A816HQT3"/>
<protein>
    <submittedName>
        <fullName evidence="2">Uncharacterized protein</fullName>
    </submittedName>
</protein>
<evidence type="ECO:0000313" key="2">
    <source>
        <dbReference type="EMBL" id="CAF1689962.1"/>
    </source>
</evidence>
<sequence length="154" mass="16858">MAMEHLNNNLYCSSAETHSIYKLEHNSSTLSPRVIAGTGCPGPLMNMLDHPYGIFVDKDFRLYVADSHNNRIQRFDRGETNGITIAGFGAEVVLILARPTSIVLDGDSYMFIVDSGNHRIIRLIPSGFECLLGCTGTTGTASDQLTHPHAMAFD</sequence>
<dbReference type="InterPro" id="IPR001258">
    <property type="entry name" value="NHL_repeat"/>
</dbReference>
<gene>
    <name evidence="2" type="ORF">XAT740_LOCUS63531</name>
</gene>
<keyword evidence="3" id="KW-1185">Reference proteome</keyword>
<accession>A0A816HQT3</accession>
<dbReference type="SUPFAM" id="SSF101898">
    <property type="entry name" value="NHL repeat"/>
    <property type="match status" value="1"/>
</dbReference>
<reference evidence="2" key="1">
    <citation type="submission" date="2021-02" db="EMBL/GenBank/DDBJ databases">
        <authorList>
            <person name="Nowell W R."/>
        </authorList>
    </citation>
    <scope>NUCLEOTIDE SEQUENCE</scope>
</reference>
<proteinExistence type="predicted"/>
<dbReference type="EMBL" id="CAJNOR010019813">
    <property type="protein sequence ID" value="CAF1689962.1"/>
    <property type="molecule type" value="Genomic_DNA"/>
</dbReference>
<dbReference type="InterPro" id="IPR011042">
    <property type="entry name" value="6-blade_b-propeller_TolB-like"/>
</dbReference>
<name>A0A816HQT3_ADIRI</name>
<dbReference type="CDD" id="cd05819">
    <property type="entry name" value="NHL"/>
    <property type="match status" value="1"/>
</dbReference>
<dbReference type="Proteomes" id="UP000663828">
    <property type="component" value="Unassembled WGS sequence"/>
</dbReference>